<dbReference type="RefSeq" id="WP_043414816.1">
    <property type="nucleotide sequence ID" value="NZ_JPMI01000426.1"/>
</dbReference>
<dbReference type="Proteomes" id="UP000028547">
    <property type="component" value="Unassembled WGS sequence"/>
</dbReference>
<evidence type="ECO:0000256" key="3">
    <source>
        <dbReference type="ARBA" id="ARBA00022777"/>
    </source>
</evidence>
<keyword evidence="2" id="KW-0547">Nucleotide-binding</keyword>
<dbReference type="CDD" id="cd14014">
    <property type="entry name" value="STKc_PknB_like"/>
    <property type="match status" value="1"/>
</dbReference>
<evidence type="ECO:0000313" key="6">
    <source>
        <dbReference type="EMBL" id="KFA86714.1"/>
    </source>
</evidence>
<evidence type="ECO:0000256" key="4">
    <source>
        <dbReference type="ARBA" id="ARBA00022840"/>
    </source>
</evidence>
<dbReference type="AlphaFoldDB" id="A0A084SE29"/>
<organism evidence="6 7">
    <name type="scientific">Archangium violaceum Cb vi76</name>
    <dbReference type="NCBI Taxonomy" id="1406225"/>
    <lineage>
        <taxon>Bacteria</taxon>
        <taxon>Pseudomonadati</taxon>
        <taxon>Myxococcota</taxon>
        <taxon>Myxococcia</taxon>
        <taxon>Myxococcales</taxon>
        <taxon>Cystobacterineae</taxon>
        <taxon>Archangiaceae</taxon>
        <taxon>Archangium</taxon>
    </lineage>
</organism>
<dbReference type="PANTHER" id="PTHR43289">
    <property type="entry name" value="MITOGEN-ACTIVATED PROTEIN KINASE KINASE KINASE 20-RELATED"/>
    <property type="match status" value="1"/>
</dbReference>
<dbReference type="PANTHER" id="PTHR43289:SF6">
    <property type="entry name" value="SERINE_THREONINE-PROTEIN KINASE NEKL-3"/>
    <property type="match status" value="1"/>
</dbReference>
<proteinExistence type="predicted"/>
<dbReference type="SUPFAM" id="SSF56112">
    <property type="entry name" value="Protein kinase-like (PK-like)"/>
    <property type="match status" value="1"/>
</dbReference>
<reference evidence="6 7" key="1">
    <citation type="submission" date="2014-07" db="EMBL/GenBank/DDBJ databases">
        <title>Draft Genome Sequence of Gephyronic Acid Producer, Cystobacter violaceus Strain Cb vi76.</title>
        <authorList>
            <person name="Stevens D.C."/>
            <person name="Young J."/>
            <person name="Carmichael R."/>
            <person name="Tan J."/>
            <person name="Taylor R.E."/>
        </authorList>
    </citation>
    <scope>NUCLEOTIDE SEQUENCE [LARGE SCALE GENOMIC DNA]</scope>
    <source>
        <strain evidence="6 7">Cb vi76</strain>
    </source>
</reference>
<dbReference type="GO" id="GO:0005524">
    <property type="term" value="F:ATP binding"/>
    <property type="evidence" value="ECO:0007669"/>
    <property type="project" value="UniProtKB-KW"/>
</dbReference>
<dbReference type="GO" id="GO:0004674">
    <property type="term" value="F:protein serine/threonine kinase activity"/>
    <property type="evidence" value="ECO:0007669"/>
    <property type="project" value="TreeGrafter"/>
</dbReference>
<keyword evidence="1" id="KW-0808">Transferase</keyword>
<dbReference type="InterPro" id="IPR000719">
    <property type="entry name" value="Prot_kinase_dom"/>
</dbReference>
<gene>
    <name evidence="6" type="ORF">Q664_52500</name>
</gene>
<dbReference type="PROSITE" id="PS50011">
    <property type="entry name" value="PROTEIN_KINASE_DOM"/>
    <property type="match status" value="1"/>
</dbReference>
<keyword evidence="4" id="KW-0067">ATP-binding</keyword>
<sequence length="308" mass="33687">MSQQAPDLGGYEVVGRLAVGGMAEVYQARAKPTTQRSPGEPDDVVLKRLLPTYRNDGAYVKSFVDEAKLTVRLRHPNIVRTFRLFKAGPDYLMVQELVSGRTLGFMQELLMKARTAMPPEAACYICWSTLKALDYIHRAKLGEGGAGGSIVHRDVNPANILLSVAGDVKLTDFGVADVEGVTRGDAGSLRGTLPYMSPEQVLGLPVDARSDLYSVGVILWELLANRRLYVGEGEAELMHRVRDARAPLLSSLVPELPDYAVQVARKALFADKARRFQSATEFIRALEVLARRAGWPLSVEALKPLLGG</sequence>
<keyword evidence="3 6" id="KW-0418">Kinase</keyword>
<evidence type="ECO:0000256" key="1">
    <source>
        <dbReference type="ARBA" id="ARBA00022679"/>
    </source>
</evidence>
<accession>A0A084SE29</accession>
<dbReference type="InterPro" id="IPR011009">
    <property type="entry name" value="Kinase-like_dom_sf"/>
</dbReference>
<comment type="caution">
    <text evidence="6">The sequence shown here is derived from an EMBL/GenBank/DDBJ whole genome shotgun (WGS) entry which is preliminary data.</text>
</comment>
<dbReference type="Pfam" id="PF00069">
    <property type="entry name" value="Pkinase"/>
    <property type="match status" value="1"/>
</dbReference>
<evidence type="ECO:0000259" key="5">
    <source>
        <dbReference type="PROSITE" id="PS50011"/>
    </source>
</evidence>
<protein>
    <submittedName>
        <fullName evidence="6">Protein kinase</fullName>
    </submittedName>
</protein>
<evidence type="ECO:0000256" key="2">
    <source>
        <dbReference type="ARBA" id="ARBA00022741"/>
    </source>
</evidence>
<dbReference type="Gene3D" id="3.30.200.20">
    <property type="entry name" value="Phosphorylase Kinase, domain 1"/>
    <property type="match status" value="1"/>
</dbReference>
<feature type="domain" description="Protein kinase" evidence="5">
    <location>
        <begin position="11"/>
        <end position="289"/>
    </location>
</feature>
<evidence type="ECO:0000313" key="7">
    <source>
        <dbReference type="Proteomes" id="UP000028547"/>
    </source>
</evidence>
<name>A0A084SE29_9BACT</name>
<dbReference type="EMBL" id="JPMI01000426">
    <property type="protein sequence ID" value="KFA86714.1"/>
    <property type="molecule type" value="Genomic_DNA"/>
</dbReference>
<dbReference type="Gene3D" id="1.10.510.10">
    <property type="entry name" value="Transferase(Phosphotransferase) domain 1"/>
    <property type="match status" value="1"/>
</dbReference>